<sequence length="163" mass="18133">MLYLIDPRGAVWQSDYTLARAVARQRVDGRPVDDVPLTTARLEIDPADALDLALRHGLAAPRGILLDGSWVSQVLKPATLKAQRSNQDATAAQLEPVERYTEDEPVKRHHRDVVREGAPRALDKRIEQAEKDAREALQAAPRRELLAHWRGLGGTLPETIDAE</sequence>
<evidence type="ECO:0000256" key="1">
    <source>
        <dbReference type="SAM" id="MobiDB-lite"/>
    </source>
</evidence>
<dbReference type="EMBL" id="JACHMC010000001">
    <property type="protein sequence ID" value="MBB4882098.1"/>
    <property type="molecule type" value="Genomic_DNA"/>
</dbReference>
<feature type="region of interest" description="Disordered" evidence="1">
    <location>
        <begin position="82"/>
        <end position="109"/>
    </location>
</feature>
<gene>
    <name evidence="2" type="ORF">BJ976_000449</name>
</gene>
<comment type="caution">
    <text evidence="2">The sequence shown here is derived from an EMBL/GenBank/DDBJ whole genome shotgun (WGS) entry which is preliminary data.</text>
</comment>
<protein>
    <submittedName>
        <fullName evidence="2">Uncharacterized protein</fullName>
    </submittedName>
</protein>
<reference evidence="2 3" key="1">
    <citation type="submission" date="2020-08" db="EMBL/GenBank/DDBJ databases">
        <title>Sequencing the genomes of 1000 actinobacteria strains.</title>
        <authorList>
            <person name="Klenk H.-P."/>
        </authorList>
    </citation>
    <scope>NUCLEOTIDE SEQUENCE [LARGE SCALE GENOMIC DNA]</scope>
    <source>
        <strain evidence="2 3">DSM 19079</strain>
    </source>
</reference>
<organism evidence="2 3">
    <name type="scientific">Micrococcus flavus</name>
    <dbReference type="NCBI Taxonomy" id="384602"/>
    <lineage>
        <taxon>Bacteria</taxon>
        <taxon>Bacillati</taxon>
        <taxon>Actinomycetota</taxon>
        <taxon>Actinomycetes</taxon>
        <taxon>Micrococcales</taxon>
        <taxon>Micrococcaceae</taxon>
        <taxon>Micrococcus</taxon>
    </lineage>
</organism>
<dbReference type="AlphaFoldDB" id="A0A4Y8X3E7"/>
<name>A0A4Y8X3E7_9MICC</name>
<feature type="compositionally biased region" description="Basic and acidic residues" evidence="1">
    <location>
        <begin position="96"/>
        <end position="106"/>
    </location>
</feature>
<accession>A0A4Y8X3E7</accession>
<proteinExistence type="predicted"/>
<dbReference type="Proteomes" id="UP000560081">
    <property type="component" value="Unassembled WGS sequence"/>
</dbReference>
<evidence type="ECO:0000313" key="2">
    <source>
        <dbReference type="EMBL" id="MBB4882098.1"/>
    </source>
</evidence>
<dbReference type="RefSeq" id="WP_135028860.1">
    <property type="nucleotide sequence ID" value="NZ_BMLA01000006.1"/>
</dbReference>
<dbReference type="OrthoDB" id="4964231at2"/>
<evidence type="ECO:0000313" key="3">
    <source>
        <dbReference type="Proteomes" id="UP000560081"/>
    </source>
</evidence>
<keyword evidence="3" id="KW-1185">Reference proteome</keyword>